<dbReference type="GO" id="GO:0030313">
    <property type="term" value="C:cell envelope"/>
    <property type="evidence" value="ECO:0007669"/>
    <property type="project" value="UniProtKB-SubCell"/>
</dbReference>
<dbReference type="SUPFAM" id="SSF47090">
    <property type="entry name" value="PGBD-like"/>
    <property type="match status" value="1"/>
</dbReference>
<feature type="region of interest" description="Disordered" evidence="3">
    <location>
        <begin position="298"/>
        <end position="321"/>
    </location>
</feature>
<dbReference type="PANTHER" id="PTHR32347:SF29">
    <property type="entry name" value="UPF0194 MEMBRANE PROTEIN YBHG"/>
    <property type="match status" value="1"/>
</dbReference>
<feature type="region of interest" description="Disordered" evidence="3">
    <location>
        <begin position="76"/>
        <end position="137"/>
    </location>
</feature>
<dbReference type="EMBL" id="JAAKZV010000108">
    <property type="protein sequence ID" value="NGN66736.1"/>
    <property type="molecule type" value="Genomic_DNA"/>
</dbReference>
<dbReference type="Gene3D" id="1.10.101.10">
    <property type="entry name" value="PGBD-like superfamily/PGBD"/>
    <property type="match status" value="1"/>
</dbReference>
<proteinExistence type="predicted"/>
<feature type="transmembrane region" description="Helical" evidence="4">
    <location>
        <begin position="58"/>
        <end position="78"/>
    </location>
</feature>
<keyword evidence="4" id="KW-1133">Transmembrane helix</keyword>
<dbReference type="InterPro" id="IPR036366">
    <property type="entry name" value="PGBDSf"/>
</dbReference>
<evidence type="ECO:0000256" key="4">
    <source>
        <dbReference type="SAM" id="Phobius"/>
    </source>
</evidence>
<evidence type="ECO:0000259" key="5">
    <source>
        <dbReference type="Pfam" id="PF01471"/>
    </source>
</evidence>
<dbReference type="InterPro" id="IPR002477">
    <property type="entry name" value="Peptidoglycan-bd-like"/>
</dbReference>
<reference evidence="6 7" key="1">
    <citation type="submission" date="2020-02" db="EMBL/GenBank/DDBJ databases">
        <title>Whole-genome analyses of novel actinobacteria.</title>
        <authorList>
            <person name="Sahin N."/>
        </authorList>
    </citation>
    <scope>NUCLEOTIDE SEQUENCE [LARGE SCALE GENOMIC DNA]</scope>
    <source>
        <strain evidence="6 7">A7024</strain>
    </source>
</reference>
<evidence type="ECO:0000256" key="2">
    <source>
        <dbReference type="ARBA" id="ARBA00023054"/>
    </source>
</evidence>
<protein>
    <submittedName>
        <fullName evidence="6">Peptidoglycan-binding protein</fullName>
    </submittedName>
</protein>
<gene>
    <name evidence="6" type="ORF">G5C51_22880</name>
</gene>
<dbReference type="PANTHER" id="PTHR32347">
    <property type="entry name" value="EFFLUX SYSTEM COMPONENT YKNX-RELATED"/>
    <property type="match status" value="1"/>
</dbReference>
<comment type="caution">
    <text evidence="6">The sequence shown here is derived from an EMBL/GenBank/DDBJ whole genome shotgun (WGS) entry which is preliminary data.</text>
</comment>
<comment type="subcellular location">
    <subcellularLocation>
        <location evidence="1">Cell envelope</location>
    </subcellularLocation>
</comment>
<dbReference type="AlphaFoldDB" id="A0A6G4U4U1"/>
<dbReference type="Gene3D" id="2.40.420.20">
    <property type="match status" value="1"/>
</dbReference>
<sequence length="410" mass="42006">MPEQASAGRHDDQGWGTAVSPQQRTDEEASGVIFDSSDGTAAPVSPPRRRRHPVRTTLIIATAVALATAGGVAATGALGGEGDEPAATAPSGPERTAAVERRTLTRSETVDGTLGYGEPDTLQAPGGSRSGTLTQLPGEGDVIKRGESVYSVDQQQVPLLYGGAPLYRALSSGSEGDDVELLEKNLAALGYTGFTVDEEFTAGTAEAVQEWQDDLGREETGKVAPGDAVVASGARRVAEVKALIGAPPSGPVLTWTGTERMVSVDLDTTYEDLVKKGTKATVELPDGNSADAKVTEVGNAATAKPEEGDSGSGSSDEATLPVELSVPDQKKLGRYQAAPVEVTLAADTRKDVLAVPVAALVARKGGGYAVQAVAAGSVEHRPVEVGLFANGMVEISGDGITEGLKVGIPR</sequence>
<keyword evidence="2" id="KW-0175">Coiled coil</keyword>
<feature type="compositionally biased region" description="Basic and acidic residues" evidence="3">
    <location>
        <begin position="97"/>
        <end position="109"/>
    </location>
</feature>
<keyword evidence="4" id="KW-0812">Transmembrane</keyword>
<dbReference type="Proteomes" id="UP000481583">
    <property type="component" value="Unassembled WGS sequence"/>
</dbReference>
<evidence type="ECO:0000256" key="1">
    <source>
        <dbReference type="ARBA" id="ARBA00004196"/>
    </source>
</evidence>
<feature type="domain" description="Peptidoglycan binding-like" evidence="5">
    <location>
        <begin position="176"/>
        <end position="223"/>
    </location>
</feature>
<keyword evidence="4" id="KW-0472">Membrane</keyword>
<accession>A0A6G4U4U1</accession>
<organism evidence="6 7">
    <name type="scientific">Streptomyces coryli</name>
    <dbReference type="NCBI Taxonomy" id="1128680"/>
    <lineage>
        <taxon>Bacteria</taxon>
        <taxon>Bacillati</taxon>
        <taxon>Actinomycetota</taxon>
        <taxon>Actinomycetes</taxon>
        <taxon>Kitasatosporales</taxon>
        <taxon>Streptomycetaceae</taxon>
        <taxon>Streptomyces</taxon>
    </lineage>
</organism>
<evidence type="ECO:0000313" key="6">
    <source>
        <dbReference type="EMBL" id="NGN66736.1"/>
    </source>
</evidence>
<evidence type="ECO:0000256" key="3">
    <source>
        <dbReference type="SAM" id="MobiDB-lite"/>
    </source>
</evidence>
<dbReference type="InterPro" id="IPR050465">
    <property type="entry name" value="UPF0194_transport"/>
</dbReference>
<name>A0A6G4U4U1_9ACTN</name>
<evidence type="ECO:0000313" key="7">
    <source>
        <dbReference type="Proteomes" id="UP000481583"/>
    </source>
</evidence>
<keyword evidence="7" id="KW-1185">Reference proteome</keyword>
<dbReference type="Pfam" id="PF01471">
    <property type="entry name" value="PG_binding_1"/>
    <property type="match status" value="1"/>
</dbReference>
<feature type="region of interest" description="Disordered" evidence="3">
    <location>
        <begin position="1"/>
        <end position="55"/>
    </location>
</feature>
<dbReference type="InterPro" id="IPR036365">
    <property type="entry name" value="PGBD-like_sf"/>
</dbReference>